<dbReference type="KEGG" id="tal:Thal_0019"/>
<dbReference type="Pfam" id="PF13531">
    <property type="entry name" value="SBP_bac_11"/>
    <property type="match status" value="1"/>
</dbReference>
<reference evidence="8" key="1">
    <citation type="journal article" date="2010" name="Stand. Genomic Sci.">
        <title>Complete genome sequence of Thermocrinis albus type strain (HI 11/12T).</title>
        <authorList>
            <person name="Wirth R."/>
            <person name="Sikorski J."/>
            <person name="Brambilla E."/>
            <person name="Misra M."/>
            <person name="Lapidus A."/>
            <person name="Copeland A."/>
            <person name="Nolan M."/>
            <person name="Lucas S."/>
            <person name="Chen F."/>
            <person name="Tice H."/>
            <person name="Cheng J.F."/>
            <person name="Han C."/>
            <person name="Detter J.C."/>
            <person name="Tapia R."/>
            <person name="Bruce D."/>
            <person name="Goodwin L."/>
            <person name="Pitluck S."/>
            <person name="Pati A."/>
            <person name="Anderson I."/>
            <person name="Ivanova N."/>
            <person name="Mavromatis K."/>
            <person name="Mikhailova N."/>
            <person name="Chen A."/>
            <person name="Palaniappan K."/>
            <person name="Bilek Y."/>
            <person name="Hader T."/>
            <person name="Land M."/>
            <person name="Hauser L."/>
            <person name="Chang Y.J."/>
            <person name="Jeffries C.D."/>
            <person name="Tindall B.J."/>
            <person name="Rohde M."/>
            <person name="Goker M."/>
            <person name="Bristow J."/>
            <person name="Eisen J.A."/>
            <person name="Markowitz V."/>
            <person name="Hugenholtz P."/>
            <person name="Kyrpides N.C."/>
            <person name="Klenk H.P."/>
        </authorList>
    </citation>
    <scope>NUCLEOTIDE SEQUENCE [LARGE SCALE GENOMIC DNA]</scope>
    <source>
        <strain evidence="8">DSM 14484 / JCM 11386 / HI 11/12</strain>
    </source>
</reference>
<sequence>MRVLLFLLWTFLAFSGEIRVFAAADLQHPLSEIVRLYERRHPQDKVVLTFGSSGKGATQIRQGAPFDIYMAANMKFVEDLYKEGYVVTPPKPYAVGKLVIWVRKDSGLDPSKFPQVLLDDRVKKIAIADWKVAPYGAAAKELLERTGLWDRVKEKLVIGENISQTASFVFSGAADVGLISLSQALSKELSAKGIYWVVPKDKYTPIVQGYGITKRGSEKPEVRRFYEFILSKEAREVFKKYGFDEPY</sequence>
<keyword evidence="4" id="KW-0732">Signal</keyword>
<dbReference type="PANTHER" id="PTHR30632">
    <property type="entry name" value="MOLYBDATE-BINDING PERIPLASMIC PROTEIN"/>
    <property type="match status" value="1"/>
</dbReference>
<dbReference type="EMBL" id="CP001931">
    <property type="protein sequence ID" value="ADC88657.1"/>
    <property type="molecule type" value="Genomic_DNA"/>
</dbReference>
<dbReference type="GO" id="GO:0046872">
    <property type="term" value="F:metal ion binding"/>
    <property type="evidence" value="ECO:0007669"/>
    <property type="project" value="UniProtKB-KW"/>
</dbReference>
<name>D3SNC0_THEAH</name>
<accession>D3SNC0</accession>
<keyword evidence="3 6" id="KW-0479">Metal-binding</keyword>
<dbReference type="CDD" id="cd13539">
    <property type="entry name" value="PBP2_AvModA"/>
    <property type="match status" value="1"/>
</dbReference>
<dbReference type="Gene3D" id="3.40.190.10">
    <property type="entry name" value="Periplasmic binding protein-like II"/>
    <property type="match status" value="2"/>
</dbReference>
<keyword evidence="2 6" id="KW-0500">Molybdenum</keyword>
<dbReference type="GO" id="GO:0030973">
    <property type="term" value="F:molybdate ion binding"/>
    <property type="evidence" value="ECO:0007669"/>
    <property type="project" value="InterPro"/>
</dbReference>
<dbReference type="PANTHER" id="PTHR30632:SF14">
    <property type="entry name" value="TUNGSTATE_MOLYBDATE_CHROMATE-BINDING PROTEIN MODA"/>
    <property type="match status" value="1"/>
</dbReference>
<evidence type="ECO:0000256" key="2">
    <source>
        <dbReference type="ARBA" id="ARBA00022505"/>
    </source>
</evidence>
<dbReference type="RefSeq" id="WP_012991064.1">
    <property type="nucleotide sequence ID" value="NC_013894.1"/>
</dbReference>
<evidence type="ECO:0000256" key="5">
    <source>
        <dbReference type="ARBA" id="ARBA00062515"/>
    </source>
</evidence>
<dbReference type="OrthoDB" id="9785015at2"/>
<dbReference type="HOGENOM" id="CLU_065520_1_0_0"/>
<proteinExistence type="inferred from homology"/>
<protein>
    <submittedName>
        <fullName evidence="7">Molybdenum ABC transporter, periplasmic molybdate-binding protein</fullName>
    </submittedName>
</protein>
<dbReference type="STRING" id="638303.Thal_0019"/>
<dbReference type="NCBIfam" id="TIGR01256">
    <property type="entry name" value="modA"/>
    <property type="match status" value="1"/>
</dbReference>
<comment type="similarity">
    <text evidence="1">Belongs to the bacterial solute-binding protein ModA family.</text>
</comment>
<dbReference type="InterPro" id="IPR005950">
    <property type="entry name" value="ModA"/>
</dbReference>
<dbReference type="Proteomes" id="UP000002043">
    <property type="component" value="Chromosome"/>
</dbReference>
<evidence type="ECO:0000256" key="1">
    <source>
        <dbReference type="ARBA" id="ARBA00009175"/>
    </source>
</evidence>
<organism evidence="7 8">
    <name type="scientific">Thermocrinis albus (strain DSM 14484 / JCM 11386 / HI 11/12)</name>
    <dbReference type="NCBI Taxonomy" id="638303"/>
    <lineage>
        <taxon>Bacteria</taxon>
        <taxon>Pseudomonadati</taxon>
        <taxon>Aquificota</taxon>
        <taxon>Aquificia</taxon>
        <taxon>Aquificales</taxon>
        <taxon>Aquificaceae</taxon>
        <taxon>Thermocrinis</taxon>
    </lineage>
</organism>
<dbReference type="InterPro" id="IPR044084">
    <property type="entry name" value="AvModA-like_subst-bd"/>
</dbReference>
<evidence type="ECO:0000313" key="7">
    <source>
        <dbReference type="EMBL" id="ADC88657.1"/>
    </source>
</evidence>
<dbReference type="PIRSF" id="PIRSF004846">
    <property type="entry name" value="ModA"/>
    <property type="match status" value="1"/>
</dbReference>
<evidence type="ECO:0000256" key="3">
    <source>
        <dbReference type="ARBA" id="ARBA00022723"/>
    </source>
</evidence>
<feature type="binding site" evidence="6">
    <location>
        <position position="53"/>
    </location>
    <ligand>
        <name>molybdate</name>
        <dbReference type="ChEBI" id="CHEBI:36264"/>
    </ligand>
</feature>
<dbReference type="FunFam" id="3.40.190.10:FF:000035">
    <property type="entry name" value="Molybdate ABC transporter substrate-binding protein"/>
    <property type="match status" value="1"/>
</dbReference>
<dbReference type="InterPro" id="IPR050682">
    <property type="entry name" value="ModA/WtpA"/>
</dbReference>
<dbReference type="AlphaFoldDB" id="D3SNC0"/>
<dbReference type="eggNOG" id="COG0725">
    <property type="taxonomic scope" value="Bacteria"/>
</dbReference>
<evidence type="ECO:0000313" key="8">
    <source>
        <dbReference type="Proteomes" id="UP000002043"/>
    </source>
</evidence>
<dbReference type="GO" id="GO:1901359">
    <property type="term" value="F:tungstate binding"/>
    <property type="evidence" value="ECO:0007669"/>
    <property type="project" value="UniProtKB-ARBA"/>
</dbReference>
<evidence type="ECO:0000256" key="4">
    <source>
        <dbReference type="ARBA" id="ARBA00022729"/>
    </source>
</evidence>
<evidence type="ECO:0000256" key="6">
    <source>
        <dbReference type="PIRSR" id="PIRSR004846-1"/>
    </source>
</evidence>
<feature type="binding site" evidence="6">
    <location>
        <position position="162"/>
    </location>
    <ligand>
        <name>molybdate</name>
        <dbReference type="ChEBI" id="CHEBI:36264"/>
    </ligand>
</feature>
<dbReference type="SUPFAM" id="SSF53850">
    <property type="entry name" value="Periplasmic binding protein-like II"/>
    <property type="match status" value="1"/>
</dbReference>
<gene>
    <name evidence="7" type="ordered locus">Thal_0019</name>
</gene>
<keyword evidence="8" id="KW-1185">Reference proteome</keyword>
<comment type="subunit">
    <text evidence="5">The complex is composed of two ATP-binding proteins (ModC), two transmembrane proteins (ModB) and a solute-binding protein (ModA).</text>
</comment>
<dbReference type="GO" id="GO:0015689">
    <property type="term" value="P:molybdate ion transport"/>
    <property type="evidence" value="ECO:0007669"/>
    <property type="project" value="InterPro"/>
</dbReference>